<protein>
    <submittedName>
        <fullName evidence="1">Hypothetical cytosolic protein</fullName>
    </submittedName>
</protein>
<reference evidence="1 2" key="1">
    <citation type="journal article" date="2007" name="Proc. Natl. Acad. Sci. U.S.A.">
        <title>The genome of Syntrophus aciditrophicus: life at the thermodynamic limit of microbial growth.</title>
        <authorList>
            <person name="McInerney M.J."/>
            <person name="Rohlin L."/>
            <person name="Mouttaki H."/>
            <person name="Kim U."/>
            <person name="Krupp R.S."/>
            <person name="Rios-Hernandez L."/>
            <person name="Sieber J."/>
            <person name="Struchtemeyer C.G."/>
            <person name="Bhattacharyya A."/>
            <person name="Campbell J.W."/>
            <person name="Gunsalus R.P."/>
        </authorList>
    </citation>
    <scope>NUCLEOTIDE SEQUENCE [LARGE SCALE GENOMIC DNA]</scope>
    <source>
        <strain evidence="1 2">SB</strain>
    </source>
</reference>
<proteinExistence type="predicted"/>
<gene>
    <name evidence="1" type="ORF">SYN_03545</name>
</gene>
<sequence length="101" mass="11525">MRPVSLFRISLKKSQFSIILSAIAFSGANIDRRESLCQYGNKASLLKFEELLTGKQISSEKGNIGFDRQFTNCNSSKPYLRLSTHYKMFRKQPEDRPTCVG</sequence>
<dbReference type="AlphaFoldDB" id="Q2LT75"/>
<organism evidence="1 2">
    <name type="scientific">Syntrophus aciditrophicus (strain SB)</name>
    <dbReference type="NCBI Taxonomy" id="56780"/>
    <lineage>
        <taxon>Bacteria</taxon>
        <taxon>Pseudomonadati</taxon>
        <taxon>Thermodesulfobacteriota</taxon>
        <taxon>Syntrophia</taxon>
        <taxon>Syntrophales</taxon>
        <taxon>Syntrophaceae</taxon>
        <taxon>Syntrophus</taxon>
    </lineage>
</organism>
<dbReference type="KEGG" id="sat:SYN_03545"/>
<dbReference type="Proteomes" id="UP000001933">
    <property type="component" value="Chromosome"/>
</dbReference>
<name>Q2LT75_SYNAS</name>
<dbReference type="EMBL" id="CP000252">
    <property type="protein sequence ID" value="ABC77281.1"/>
    <property type="molecule type" value="Genomic_DNA"/>
</dbReference>
<accession>Q2LT75</accession>
<dbReference type="HOGENOM" id="CLU_2290259_0_0_7"/>
<evidence type="ECO:0000313" key="2">
    <source>
        <dbReference type="Proteomes" id="UP000001933"/>
    </source>
</evidence>
<keyword evidence="2" id="KW-1185">Reference proteome</keyword>
<evidence type="ECO:0000313" key="1">
    <source>
        <dbReference type="EMBL" id="ABC77281.1"/>
    </source>
</evidence>
<dbReference type="InParanoid" id="Q2LT75"/>